<sequence length="98" mass="11596">MKKRKSIPGTIDQYLRWPIWLSLLWIPILISLSFIDWKAFFVLLFFAVVYVCFVLYLYQSRKSKLMSSLLEFSLKANDSNARLFEEMPTAYCIVNEEG</sequence>
<evidence type="ECO:0000313" key="2">
    <source>
        <dbReference type="EMBL" id="EEJ51032.1"/>
    </source>
</evidence>
<dbReference type="EMBL" id="ACKX01000170">
    <property type="protein sequence ID" value="EEJ51032.1"/>
    <property type="molecule type" value="Genomic_DNA"/>
</dbReference>
<feature type="transmembrane region" description="Helical" evidence="1">
    <location>
        <begin position="40"/>
        <end position="58"/>
    </location>
</feature>
<feature type="transmembrane region" description="Helical" evidence="1">
    <location>
        <begin position="14"/>
        <end position="34"/>
    </location>
</feature>
<dbReference type="InParanoid" id="C2KYU6"/>
<comment type="caution">
    <text evidence="2">The sequence shown here is derived from an EMBL/GenBank/DDBJ whole genome shotgun (WGS) entry which is preliminary data.</text>
</comment>
<accession>C2KYU6</accession>
<organism evidence="2 3">
    <name type="scientific">Oribacterium sinus F0268</name>
    <dbReference type="NCBI Taxonomy" id="585501"/>
    <lineage>
        <taxon>Bacteria</taxon>
        <taxon>Bacillati</taxon>
        <taxon>Bacillota</taxon>
        <taxon>Clostridia</taxon>
        <taxon>Lachnospirales</taxon>
        <taxon>Lachnospiraceae</taxon>
        <taxon>Oribacterium</taxon>
    </lineage>
</organism>
<dbReference type="eggNOG" id="COG3887">
    <property type="taxonomic scope" value="Bacteria"/>
</dbReference>
<keyword evidence="1" id="KW-0812">Transmembrane</keyword>
<keyword evidence="3" id="KW-1185">Reference proteome</keyword>
<dbReference type="HOGENOM" id="CLU_2338501_0_0_9"/>
<dbReference type="STRING" id="585501.HMPREF6123_1665"/>
<proteinExistence type="predicted"/>
<keyword evidence="1" id="KW-0472">Membrane</keyword>
<protein>
    <submittedName>
        <fullName evidence="2">Uncharacterized protein</fullName>
    </submittedName>
</protein>
<keyword evidence="1" id="KW-1133">Transmembrane helix</keyword>
<evidence type="ECO:0000256" key="1">
    <source>
        <dbReference type="SAM" id="Phobius"/>
    </source>
</evidence>
<name>C2KYU6_9FIRM</name>
<feature type="non-terminal residue" evidence="2">
    <location>
        <position position="98"/>
    </location>
</feature>
<evidence type="ECO:0000313" key="3">
    <source>
        <dbReference type="Proteomes" id="UP000004121"/>
    </source>
</evidence>
<dbReference type="AlphaFoldDB" id="C2KYU6"/>
<gene>
    <name evidence="2" type="ORF">HMPREF6123_1665</name>
</gene>
<dbReference type="Proteomes" id="UP000004121">
    <property type="component" value="Unassembled WGS sequence"/>
</dbReference>
<reference evidence="2 3" key="1">
    <citation type="submission" date="2009-04" db="EMBL/GenBank/DDBJ databases">
        <authorList>
            <person name="Qin X."/>
            <person name="Bachman B."/>
            <person name="Battles P."/>
            <person name="Bell A."/>
            <person name="Bess C."/>
            <person name="Bickham C."/>
            <person name="Chaboub L."/>
            <person name="Chen D."/>
            <person name="Coyle M."/>
            <person name="Deiros D.R."/>
            <person name="Dinh H."/>
            <person name="Forbes L."/>
            <person name="Fowler G."/>
            <person name="Francisco L."/>
            <person name="Fu Q."/>
            <person name="Gubbala S."/>
            <person name="Hale W."/>
            <person name="Han Y."/>
            <person name="Hemphill L."/>
            <person name="Highlander S.K."/>
            <person name="Hirani K."/>
            <person name="Hogues M."/>
            <person name="Jackson L."/>
            <person name="Jakkamsetti A."/>
            <person name="Javaid M."/>
            <person name="Jiang H."/>
            <person name="Korchina V."/>
            <person name="Kovar C."/>
            <person name="Lara F."/>
            <person name="Lee S."/>
            <person name="Mata R."/>
            <person name="Mathew T."/>
            <person name="Moen C."/>
            <person name="Morales K."/>
            <person name="Munidasa M."/>
            <person name="Nazareth L."/>
            <person name="Ngo R."/>
            <person name="Nguyen L."/>
            <person name="Okwuonu G."/>
            <person name="Ongeri F."/>
            <person name="Patil S."/>
            <person name="Petrosino J."/>
            <person name="Pham C."/>
            <person name="Pham P."/>
            <person name="Pu L.-L."/>
            <person name="Puazo M."/>
            <person name="Raj R."/>
            <person name="Reid J."/>
            <person name="Rouhana J."/>
            <person name="Saada N."/>
            <person name="Shang Y."/>
            <person name="Simmons D."/>
            <person name="Thornton R."/>
            <person name="Warren J."/>
            <person name="Weissenberger G."/>
            <person name="Zhang J."/>
            <person name="Zhang L."/>
            <person name="Zhou C."/>
            <person name="Zhu D."/>
            <person name="Muzny D."/>
            <person name="Worley K."/>
            <person name="Gibbs R."/>
        </authorList>
    </citation>
    <scope>NUCLEOTIDE SEQUENCE [LARGE SCALE GENOMIC DNA]</scope>
    <source>
        <strain evidence="2 3">F0268</strain>
    </source>
</reference>